<evidence type="ECO:0000313" key="2">
    <source>
        <dbReference type="EMBL" id="TPG28318.1"/>
    </source>
</evidence>
<dbReference type="GO" id="GO:0006950">
    <property type="term" value="P:response to stress"/>
    <property type="evidence" value="ECO:0007669"/>
    <property type="project" value="TreeGrafter"/>
</dbReference>
<dbReference type="InterPro" id="IPR036390">
    <property type="entry name" value="WH_DNA-bd_sf"/>
</dbReference>
<dbReference type="AlphaFoldDB" id="A0A502DSG0"/>
<dbReference type="PROSITE" id="PS50995">
    <property type="entry name" value="HTH_MARR_2"/>
    <property type="match status" value="1"/>
</dbReference>
<dbReference type="PANTHER" id="PTHR33164">
    <property type="entry name" value="TRANSCRIPTIONAL REGULATOR, MARR FAMILY"/>
    <property type="match status" value="1"/>
</dbReference>
<evidence type="ECO:0000259" key="1">
    <source>
        <dbReference type="PROSITE" id="PS50995"/>
    </source>
</evidence>
<dbReference type="PANTHER" id="PTHR33164:SF99">
    <property type="entry name" value="MARR FAMILY REGULATORY PROTEIN"/>
    <property type="match status" value="1"/>
</dbReference>
<protein>
    <submittedName>
        <fullName evidence="2">MarR family transcriptional regulator</fullName>
    </submittedName>
</protein>
<evidence type="ECO:0000313" key="3">
    <source>
        <dbReference type="Proteomes" id="UP000320095"/>
    </source>
</evidence>
<dbReference type="Pfam" id="PF12802">
    <property type="entry name" value="MarR_2"/>
    <property type="match status" value="1"/>
</dbReference>
<gene>
    <name evidence="2" type="ORF">EAH80_27655</name>
</gene>
<dbReference type="GO" id="GO:0003700">
    <property type="term" value="F:DNA-binding transcription factor activity"/>
    <property type="evidence" value="ECO:0007669"/>
    <property type="project" value="InterPro"/>
</dbReference>
<keyword evidence="3" id="KW-1185">Reference proteome</keyword>
<comment type="caution">
    <text evidence="2">The sequence shown here is derived from an EMBL/GenBank/DDBJ whole genome shotgun (WGS) entry which is preliminary data.</text>
</comment>
<dbReference type="SUPFAM" id="SSF46785">
    <property type="entry name" value="Winged helix' DNA-binding domain"/>
    <property type="match status" value="1"/>
</dbReference>
<dbReference type="Proteomes" id="UP000320095">
    <property type="component" value="Unassembled WGS sequence"/>
</dbReference>
<dbReference type="EMBL" id="RCZG01000018">
    <property type="protein sequence ID" value="TPG28318.1"/>
    <property type="molecule type" value="Genomic_DNA"/>
</dbReference>
<reference evidence="2 3" key="1">
    <citation type="journal article" date="2019" name="Environ. Microbiol.">
        <title>Species interactions and distinct microbial communities in high Arctic permafrost affected cryosols are associated with the CH4 and CO2 gas fluxes.</title>
        <authorList>
            <person name="Altshuler I."/>
            <person name="Hamel J."/>
            <person name="Turney S."/>
            <person name="Magnuson E."/>
            <person name="Levesque R."/>
            <person name="Greer C."/>
            <person name="Whyte L.G."/>
        </authorList>
    </citation>
    <scope>NUCLEOTIDE SEQUENCE [LARGE SCALE GENOMIC DNA]</scope>
    <source>
        <strain evidence="2 3">S5.20</strain>
    </source>
</reference>
<dbReference type="SMART" id="SM00347">
    <property type="entry name" value="HTH_MARR"/>
    <property type="match status" value="1"/>
</dbReference>
<dbReference type="Gene3D" id="1.10.10.10">
    <property type="entry name" value="Winged helix-like DNA-binding domain superfamily/Winged helix DNA-binding domain"/>
    <property type="match status" value="1"/>
</dbReference>
<dbReference type="OrthoDB" id="8635520at2"/>
<dbReference type="InterPro" id="IPR039422">
    <property type="entry name" value="MarR/SlyA-like"/>
</dbReference>
<sequence>MEGTIRGRTASSMPGLDIAEQRAWQHFLESALTLYATLNRELVDVHGLMLNDVRLLDLLANSATGSARMGDLADELMSLPSKVTRQIHRLETQRLVRRCSTPEDGRGVLATITDDGRDVLRVAMCTYGDGVRTHFLDRLSRPQTVAIGENCRRIGAALKSDETPARVGRVGTT</sequence>
<dbReference type="InterPro" id="IPR036388">
    <property type="entry name" value="WH-like_DNA-bd_sf"/>
</dbReference>
<dbReference type="InterPro" id="IPR000835">
    <property type="entry name" value="HTH_MarR-typ"/>
</dbReference>
<dbReference type="RefSeq" id="WP_140698659.1">
    <property type="nucleotide sequence ID" value="NZ_RCZG01000018.1"/>
</dbReference>
<name>A0A502DSG0_9MYCO</name>
<feature type="domain" description="HTH marR-type" evidence="1">
    <location>
        <begin position="20"/>
        <end position="156"/>
    </location>
</feature>
<proteinExistence type="predicted"/>
<accession>A0A502DSG0</accession>
<organism evidence="2 3">
    <name type="scientific">Mycolicibacterium hodleri</name>
    <dbReference type="NCBI Taxonomy" id="49897"/>
    <lineage>
        <taxon>Bacteria</taxon>
        <taxon>Bacillati</taxon>
        <taxon>Actinomycetota</taxon>
        <taxon>Actinomycetes</taxon>
        <taxon>Mycobacteriales</taxon>
        <taxon>Mycobacteriaceae</taxon>
        <taxon>Mycolicibacterium</taxon>
    </lineage>
</organism>